<evidence type="ECO:0000313" key="8">
    <source>
        <dbReference type="EMBL" id="VAH54075.1"/>
    </source>
</evidence>
<keyword evidence="5" id="KW-0333">Golgi apparatus</keyword>
<name>A0A9R1Q3H4_TRITD</name>
<reference evidence="8 9" key="1">
    <citation type="submission" date="2017-09" db="EMBL/GenBank/DDBJ databases">
        <authorList>
            <consortium name="International Durum Wheat Genome Sequencing Consortium (IDWGSC)"/>
            <person name="Milanesi L."/>
        </authorList>
    </citation>
    <scope>NUCLEOTIDE SEQUENCE [LARGE SCALE GENOMIC DNA]</scope>
    <source>
        <strain evidence="9">cv. Svevo</strain>
    </source>
</reference>
<dbReference type="Gramene" id="TRITD2Bv1G251730.1">
    <property type="protein sequence ID" value="TRITD2Bv1G251730.1"/>
    <property type="gene ID" value="TRITD2Bv1G251730"/>
</dbReference>
<dbReference type="Pfam" id="PF03016">
    <property type="entry name" value="Exostosin_GT47"/>
    <property type="match status" value="1"/>
</dbReference>
<keyword evidence="4" id="KW-0735">Signal-anchor</keyword>
<dbReference type="Proteomes" id="UP000324705">
    <property type="component" value="Chromosome 2B"/>
</dbReference>
<comment type="subcellular location">
    <subcellularLocation>
        <location evidence="1">Golgi apparatus membrane</location>
        <topology evidence="1">Single-pass type II membrane protein</topology>
    </subcellularLocation>
</comment>
<evidence type="ECO:0000256" key="1">
    <source>
        <dbReference type="ARBA" id="ARBA00004323"/>
    </source>
</evidence>
<sequence>MKRPALLAVPAVLLLSLSFLLLRPSSSPPLLPSARTTDPGPGHRRRLSVYVADLPRALNHGLLDLYWSLPAADARIPASSDPDHPPPRGHPPYPASPLIRQYSAEYWLLCSLLGPAAPASAVVRVVADWREADVVFVPFFATLSAEMELGWGATKGAFRRKEGNGDYRRQREVVDRVTAHPAWRRSGGRDHVFVLTDPMAMWHVRAEIAPAILLVVDFGGWYKLDSKSAGVHLSENMDRPTLLYFKGAKHRHRGGLVREKLWDLMVNEPDVVMEEGFPNATGREQSIKGMRTSEFCLHPAGDTPSSCRLFDAVASLCIPVIVSDDIELPFEGMIDYTEFSIFVSVGNAMRPKWLTNYLRNISKQQKDEFRRNLAGVQHIFEYENSHHSSKDSDPENGAVNHIWKKIHQKLPMIQEAVTREKRKPEGASIPLRCHCT</sequence>
<dbReference type="EMBL" id="LT934114">
    <property type="protein sequence ID" value="VAH54075.1"/>
    <property type="molecule type" value="Genomic_DNA"/>
</dbReference>
<feature type="chain" id="PRO_5040380573" description="Exostosin GT47 domain-containing protein" evidence="6">
    <location>
        <begin position="28"/>
        <end position="436"/>
    </location>
</feature>
<feature type="domain" description="Exostosin GT47" evidence="7">
    <location>
        <begin position="45"/>
        <end position="357"/>
    </location>
</feature>
<keyword evidence="6" id="KW-0732">Signal</keyword>
<accession>A0A9R1Q3H4</accession>
<comment type="similarity">
    <text evidence="2">Belongs to the glycosyltransferase 47 family.</text>
</comment>
<gene>
    <name evidence="8" type="ORF">TRITD_2Bv1G251730</name>
</gene>
<evidence type="ECO:0000259" key="7">
    <source>
        <dbReference type="Pfam" id="PF03016"/>
    </source>
</evidence>
<keyword evidence="9" id="KW-1185">Reference proteome</keyword>
<evidence type="ECO:0000256" key="2">
    <source>
        <dbReference type="ARBA" id="ARBA00010271"/>
    </source>
</evidence>
<dbReference type="GO" id="GO:0016757">
    <property type="term" value="F:glycosyltransferase activity"/>
    <property type="evidence" value="ECO:0007669"/>
    <property type="project" value="UniProtKB-KW"/>
</dbReference>
<keyword evidence="4" id="KW-0812">Transmembrane</keyword>
<dbReference type="AlphaFoldDB" id="A0A9R1Q3H4"/>
<evidence type="ECO:0000256" key="6">
    <source>
        <dbReference type="SAM" id="SignalP"/>
    </source>
</evidence>
<evidence type="ECO:0000313" key="9">
    <source>
        <dbReference type="Proteomes" id="UP000324705"/>
    </source>
</evidence>
<organism evidence="8 9">
    <name type="scientific">Triticum turgidum subsp. durum</name>
    <name type="common">Durum wheat</name>
    <name type="synonym">Triticum durum</name>
    <dbReference type="NCBI Taxonomy" id="4567"/>
    <lineage>
        <taxon>Eukaryota</taxon>
        <taxon>Viridiplantae</taxon>
        <taxon>Streptophyta</taxon>
        <taxon>Embryophyta</taxon>
        <taxon>Tracheophyta</taxon>
        <taxon>Spermatophyta</taxon>
        <taxon>Magnoliopsida</taxon>
        <taxon>Liliopsida</taxon>
        <taxon>Poales</taxon>
        <taxon>Poaceae</taxon>
        <taxon>BOP clade</taxon>
        <taxon>Pooideae</taxon>
        <taxon>Triticodae</taxon>
        <taxon>Triticeae</taxon>
        <taxon>Triticinae</taxon>
        <taxon>Triticum</taxon>
    </lineage>
</organism>
<dbReference type="InterPro" id="IPR004263">
    <property type="entry name" value="Exostosin"/>
</dbReference>
<evidence type="ECO:0000256" key="4">
    <source>
        <dbReference type="ARBA" id="ARBA00022968"/>
    </source>
</evidence>
<feature type="signal peptide" evidence="6">
    <location>
        <begin position="1"/>
        <end position="27"/>
    </location>
</feature>
<keyword evidence="3" id="KW-0808">Transferase</keyword>
<keyword evidence="3" id="KW-0328">Glycosyltransferase</keyword>
<protein>
    <recommendedName>
        <fullName evidence="7">Exostosin GT47 domain-containing protein</fullName>
    </recommendedName>
</protein>
<dbReference type="PANTHER" id="PTHR11062">
    <property type="entry name" value="EXOSTOSIN HEPARAN SULFATE GLYCOSYLTRANSFERASE -RELATED"/>
    <property type="match status" value="1"/>
</dbReference>
<dbReference type="PANTHER" id="PTHR11062:SF60">
    <property type="entry name" value="EXOSTOSIN FAMILY PROTEIN"/>
    <property type="match status" value="1"/>
</dbReference>
<dbReference type="GO" id="GO:0000139">
    <property type="term" value="C:Golgi membrane"/>
    <property type="evidence" value="ECO:0007669"/>
    <property type="project" value="UniProtKB-SubCell"/>
</dbReference>
<proteinExistence type="inferred from homology"/>
<evidence type="ECO:0000256" key="3">
    <source>
        <dbReference type="ARBA" id="ARBA00022676"/>
    </source>
</evidence>
<dbReference type="InterPro" id="IPR040911">
    <property type="entry name" value="Exostosin_GT47"/>
</dbReference>
<evidence type="ECO:0000256" key="5">
    <source>
        <dbReference type="ARBA" id="ARBA00023034"/>
    </source>
</evidence>